<dbReference type="EMBL" id="CP033928">
    <property type="protein sequence ID" value="AZA62698.1"/>
    <property type="molecule type" value="Genomic_DNA"/>
</dbReference>
<dbReference type="Gene3D" id="3.40.50.10910">
    <property type="entry name" value="Amidohydrolase"/>
    <property type="match status" value="1"/>
</dbReference>
<keyword evidence="1" id="KW-0732">Signal</keyword>
<proteinExistence type="predicted"/>
<dbReference type="GO" id="GO:0016810">
    <property type="term" value="F:hydrolase activity, acting on carbon-nitrogen (but not peptide) bonds"/>
    <property type="evidence" value="ECO:0007669"/>
    <property type="project" value="InterPro"/>
</dbReference>
<dbReference type="Gene3D" id="3.30.110.90">
    <property type="entry name" value="Amidohydrolase"/>
    <property type="match status" value="1"/>
</dbReference>
<dbReference type="Gene3D" id="2.30.40.10">
    <property type="entry name" value="Urease, subunit C, domain 1"/>
    <property type="match status" value="1"/>
</dbReference>
<dbReference type="PANTHER" id="PTHR43135">
    <property type="entry name" value="ALPHA-D-RIBOSE 1-METHYLPHOSPHONATE 5-TRIPHOSPHATE DIPHOSPHATASE"/>
    <property type="match status" value="1"/>
</dbReference>
<gene>
    <name evidence="3" type="ORF">EG340_17420</name>
</gene>
<reference evidence="3 4" key="1">
    <citation type="submission" date="2018-11" db="EMBL/GenBank/DDBJ databases">
        <title>Proposal to divide the Flavobacteriaceae and reorganize its genera based on Amino Acid Identity values calculated from whole genome sequences.</title>
        <authorList>
            <person name="Nicholson A.C."/>
            <person name="Gulvik C.A."/>
            <person name="Whitney A.M."/>
            <person name="Humrighouse B.W."/>
            <person name="Bell M."/>
            <person name="Holmes B."/>
            <person name="Steigerwalt A."/>
            <person name="Villarma A."/>
            <person name="Sheth M."/>
            <person name="Batra D."/>
            <person name="Pryor J."/>
            <person name="Bernardet J.-F."/>
            <person name="Hugo C."/>
            <person name="Kampfer P."/>
            <person name="Newman J."/>
            <person name="Mcquiston J.R."/>
        </authorList>
    </citation>
    <scope>NUCLEOTIDE SEQUENCE [LARGE SCALE GENOMIC DNA]</scope>
    <source>
        <strain evidence="3 4">G0211</strain>
    </source>
</reference>
<feature type="chain" id="PRO_5018315585" evidence="1">
    <location>
        <begin position="24"/>
        <end position="470"/>
    </location>
</feature>
<evidence type="ECO:0000313" key="3">
    <source>
        <dbReference type="EMBL" id="AZA62698.1"/>
    </source>
</evidence>
<dbReference type="SUPFAM" id="SSF51338">
    <property type="entry name" value="Composite domain of metallo-dependent hydrolases"/>
    <property type="match status" value="1"/>
</dbReference>
<sequence>MHKIDLKYLLTVLILTFSQIVKAQIKSDTATLFAIKNVNIITMTSDKKIIENATIVIKNNKIFSINETVPRSTKIINAGGKWLIPGLIDMHVHGLTDSYYSSTYPTKGATYFFDTQDVMLPYVANGVTTIFDLNARAENFGQRNEIIKGHVIGPRIALAALINGGDGSGRIANTPSDGRQTVRLAKAEGYEFIKVYSDLNIETFKAIIDEANKQKIKVLGHIPDAFKGKTEEAFSPSFNMIVHAEELAKQSKDYSEEDIQNFVKLSKENSIWFSPTLITIERILDQAQSLDSIIKLKGFPYIHPLMRSKWLTSNQYNKRTSPEFIAYLEKMIQFNNRLVQAFNEAEIPIIAGTDAGTSGVIYGFSLHDEIELLVKAGLTPEEALASATRLSATWLGLSDKIGTVEVGKYADLVLLDENPLENIQNTRKISGAFFNGKWITKKKIDSMLSDLAKRNVKNINKYDWNKRKDL</sequence>
<feature type="domain" description="Amidohydrolase-related" evidence="2">
    <location>
        <begin position="83"/>
        <end position="439"/>
    </location>
</feature>
<dbReference type="Gene3D" id="1.20.58.520">
    <property type="entry name" value="Amidohydrolase"/>
    <property type="match status" value="1"/>
</dbReference>
<dbReference type="Pfam" id="PF01979">
    <property type="entry name" value="Amidohydro_1"/>
    <property type="match status" value="1"/>
</dbReference>
<evidence type="ECO:0000259" key="2">
    <source>
        <dbReference type="Pfam" id="PF01979"/>
    </source>
</evidence>
<evidence type="ECO:0000256" key="1">
    <source>
        <dbReference type="SAM" id="SignalP"/>
    </source>
</evidence>
<keyword evidence="3" id="KW-0378">Hydrolase</keyword>
<dbReference type="InterPro" id="IPR011059">
    <property type="entry name" value="Metal-dep_hydrolase_composite"/>
</dbReference>
<dbReference type="InterPro" id="IPR032466">
    <property type="entry name" value="Metal_Hydrolase"/>
</dbReference>
<organism evidence="3 4">
    <name type="scientific">Chryseobacterium indoltheticum</name>
    <dbReference type="NCBI Taxonomy" id="254"/>
    <lineage>
        <taxon>Bacteria</taxon>
        <taxon>Pseudomonadati</taxon>
        <taxon>Bacteroidota</taxon>
        <taxon>Flavobacteriia</taxon>
        <taxon>Flavobacteriales</taxon>
        <taxon>Weeksellaceae</taxon>
        <taxon>Chryseobacterium group</taxon>
        <taxon>Chryseobacterium</taxon>
    </lineage>
</organism>
<feature type="signal peptide" evidence="1">
    <location>
        <begin position="1"/>
        <end position="23"/>
    </location>
</feature>
<dbReference type="InterPro" id="IPR006680">
    <property type="entry name" value="Amidohydro-rel"/>
</dbReference>
<dbReference type="InterPro" id="IPR051781">
    <property type="entry name" value="Metallo-dep_Hydrolase"/>
</dbReference>
<dbReference type="SUPFAM" id="SSF51556">
    <property type="entry name" value="Metallo-dependent hydrolases"/>
    <property type="match status" value="1"/>
</dbReference>
<name>A0A3G6N8H1_9FLAO</name>
<accession>A0A3G6N8H1</accession>
<dbReference type="Proteomes" id="UP000269076">
    <property type="component" value="Chromosome"/>
</dbReference>
<dbReference type="PANTHER" id="PTHR43135:SF3">
    <property type="entry name" value="ALPHA-D-RIBOSE 1-METHYLPHOSPHONATE 5-TRIPHOSPHATE DIPHOSPHATASE"/>
    <property type="match status" value="1"/>
</dbReference>
<protein>
    <submittedName>
        <fullName evidence="3">Amidohydrolase</fullName>
    </submittedName>
</protein>
<dbReference type="AlphaFoldDB" id="A0A3G6N8H1"/>
<dbReference type="RefSeq" id="WP_123887085.1">
    <property type="nucleotide sequence ID" value="NZ_CP033928.1"/>
</dbReference>
<evidence type="ECO:0000313" key="4">
    <source>
        <dbReference type="Proteomes" id="UP000269076"/>
    </source>
</evidence>